<evidence type="ECO:0000313" key="4">
    <source>
        <dbReference type="Proteomes" id="UP000663832"/>
    </source>
</evidence>
<proteinExistence type="predicted"/>
<evidence type="ECO:0000259" key="1">
    <source>
        <dbReference type="PROSITE" id="PS50181"/>
    </source>
</evidence>
<dbReference type="EMBL" id="CAJNOM010000645">
    <property type="protein sequence ID" value="CAF1531067.1"/>
    <property type="molecule type" value="Genomic_DNA"/>
</dbReference>
<dbReference type="InterPro" id="IPR032675">
    <property type="entry name" value="LRR_dom_sf"/>
</dbReference>
<sequence>MTPINVHILDLPDEILLIIFNKFSNIDLLYLLMGISKRLDQITSDSMFTEDVDLTTISSYDTSDSRVNIVVDRFCTYILPRVHNNVESLSVQAPIFHRILGASHYPNLHKLTLLNIKIDMASDIFNETSLFVRSYKHKISHLVMTISGVSLDESTEIIIGQTYAAVFACLSNLQILYLNSNVFRYT</sequence>
<dbReference type="AlphaFoldDB" id="A0A815LGV6"/>
<accession>A0A815LGV6</accession>
<dbReference type="OrthoDB" id="10004670at2759"/>
<dbReference type="Proteomes" id="UP000663877">
    <property type="component" value="Unassembled WGS sequence"/>
</dbReference>
<comment type="caution">
    <text evidence="2">The sequence shown here is derived from an EMBL/GenBank/DDBJ whole genome shotgun (WGS) entry which is preliminary data.</text>
</comment>
<name>A0A815LGV6_9BILA</name>
<protein>
    <recommendedName>
        <fullName evidence="1">F-box domain-containing protein</fullName>
    </recommendedName>
</protein>
<gene>
    <name evidence="2" type="ORF">BJG266_LOCUS38101</name>
    <name evidence="3" type="ORF">QVE165_LOCUS45528</name>
</gene>
<dbReference type="Gene3D" id="3.80.10.10">
    <property type="entry name" value="Ribonuclease Inhibitor"/>
    <property type="match status" value="1"/>
</dbReference>
<reference evidence="2" key="1">
    <citation type="submission" date="2021-02" db="EMBL/GenBank/DDBJ databases">
        <authorList>
            <person name="Nowell W R."/>
        </authorList>
    </citation>
    <scope>NUCLEOTIDE SEQUENCE</scope>
</reference>
<evidence type="ECO:0000313" key="3">
    <source>
        <dbReference type="EMBL" id="CAF1531067.1"/>
    </source>
</evidence>
<dbReference type="Proteomes" id="UP000663832">
    <property type="component" value="Unassembled WGS sequence"/>
</dbReference>
<organism evidence="2 5">
    <name type="scientific">Adineta steineri</name>
    <dbReference type="NCBI Taxonomy" id="433720"/>
    <lineage>
        <taxon>Eukaryota</taxon>
        <taxon>Metazoa</taxon>
        <taxon>Spiralia</taxon>
        <taxon>Gnathifera</taxon>
        <taxon>Rotifera</taxon>
        <taxon>Eurotatoria</taxon>
        <taxon>Bdelloidea</taxon>
        <taxon>Adinetida</taxon>
        <taxon>Adinetidae</taxon>
        <taxon>Adineta</taxon>
    </lineage>
</organism>
<evidence type="ECO:0000313" key="2">
    <source>
        <dbReference type="EMBL" id="CAF1409152.1"/>
    </source>
</evidence>
<dbReference type="EMBL" id="CAJNOI010001383">
    <property type="protein sequence ID" value="CAF1409152.1"/>
    <property type="molecule type" value="Genomic_DNA"/>
</dbReference>
<dbReference type="PROSITE" id="PS50181">
    <property type="entry name" value="FBOX"/>
    <property type="match status" value="1"/>
</dbReference>
<dbReference type="InterPro" id="IPR001810">
    <property type="entry name" value="F-box_dom"/>
</dbReference>
<keyword evidence="4" id="KW-1185">Reference proteome</keyword>
<evidence type="ECO:0000313" key="5">
    <source>
        <dbReference type="Proteomes" id="UP000663877"/>
    </source>
</evidence>
<dbReference type="InterPro" id="IPR036047">
    <property type="entry name" value="F-box-like_dom_sf"/>
</dbReference>
<dbReference type="SUPFAM" id="SSF81383">
    <property type="entry name" value="F-box domain"/>
    <property type="match status" value="1"/>
</dbReference>
<feature type="domain" description="F-box" evidence="1">
    <location>
        <begin position="5"/>
        <end position="52"/>
    </location>
</feature>